<evidence type="ECO:0000313" key="2">
    <source>
        <dbReference type="EMBL" id="TPQ18594.1"/>
    </source>
</evidence>
<sequence>MDAGLAAVLGATVGAVGTGGAGIVAALLARSQGRSQLSAEYARFIREQRKAAYTAYTAAVLKEHERLNDASTHLEMAAHAEGDDRAEAVGAARTEYRAVQDEWGDLERRYAEVAVEGPPAITRSAVQISGAFNDYENRVLACLQAFEGGRSPAPDDLAQLGEVHRASYDAYHAFLKQASEVIGADGIRRLPE</sequence>
<evidence type="ECO:0000256" key="1">
    <source>
        <dbReference type="SAM" id="Phobius"/>
    </source>
</evidence>
<dbReference type="Proteomes" id="UP000317378">
    <property type="component" value="Unassembled WGS sequence"/>
</dbReference>
<dbReference type="RefSeq" id="WP_140935972.1">
    <property type="nucleotide sequence ID" value="NZ_QXMJ01000173.1"/>
</dbReference>
<keyword evidence="1" id="KW-0472">Membrane</keyword>
<name>A0A505D4K3_9ACTN</name>
<dbReference type="EMBL" id="VCHX02000173">
    <property type="protein sequence ID" value="TPQ18594.1"/>
    <property type="molecule type" value="Genomic_DNA"/>
</dbReference>
<keyword evidence="1" id="KW-0812">Transmembrane</keyword>
<evidence type="ECO:0000313" key="3">
    <source>
        <dbReference type="Proteomes" id="UP000317378"/>
    </source>
</evidence>
<gene>
    <name evidence="2" type="ORF">FGD71_029995</name>
</gene>
<reference evidence="2 3" key="1">
    <citation type="submission" date="2019-06" db="EMBL/GenBank/DDBJ databases">
        <title>Streptomyces sporangiiformans sp. nov., a novel actinomycete isolated from soil in Mount Song.</title>
        <authorList>
            <person name="Han L."/>
        </authorList>
    </citation>
    <scope>NUCLEOTIDE SEQUENCE [LARGE SCALE GENOMIC DNA]</scope>
    <source>
        <strain evidence="2 3">NEAU-SSA 1</strain>
    </source>
</reference>
<feature type="transmembrane region" description="Helical" evidence="1">
    <location>
        <begin position="6"/>
        <end position="29"/>
    </location>
</feature>
<dbReference type="AlphaFoldDB" id="A0A505D4K3"/>
<organism evidence="2 3">
    <name type="scientific">Streptomyces sporangiiformans</name>
    <dbReference type="NCBI Taxonomy" id="2315329"/>
    <lineage>
        <taxon>Bacteria</taxon>
        <taxon>Bacillati</taxon>
        <taxon>Actinomycetota</taxon>
        <taxon>Actinomycetes</taxon>
        <taxon>Kitasatosporales</taxon>
        <taxon>Streptomycetaceae</taxon>
        <taxon>Streptomyces</taxon>
    </lineage>
</organism>
<proteinExistence type="predicted"/>
<keyword evidence="1" id="KW-1133">Transmembrane helix</keyword>
<keyword evidence="3" id="KW-1185">Reference proteome</keyword>
<accession>A0A505D4K3</accession>
<comment type="caution">
    <text evidence="2">The sequence shown here is derived from an EMBL/GenBank/DDBJ whole genome shotgun (WGS) entry which is preliminary data.</text>
</comment>
<protein>
    <submittedName>
        <fullName evidence="2">Uncharacterized protein</fullName>
    </submittedName>
</protein>